<feature type="compositionally biased region" description="Basic and acidic residues" evidence="4">
    <location>
        <begin position="230"/>
        <end position="249"/>
    </location>
</feature>
<dbReference type="Pfam" id="PF17876">
    <property type="entry name" value="CSD2"/>
    <property type="match status" value="1"/>
</dbReference>
<keyword evidence="3" id="KW-0269">Exonuclease</keyword>
<evidence type="ECO:0000313" key="6">
    <source>
        <dbReference type="EMBL" id="KKQ35957.1"/>
    </source>
</evidence>
<evidence type="ECO:0000256" key="3">
    <source>
        <dbReference type="ARBA" id="ARBA00022839"/>
    </source>
</evidence>
<gene>
    <name evidence="6" type="ORF">US50_C0002G0017</name>
</gene>
<keyword evidence="1" id="KW-0540">Nuclease</keyword>
<dbReference type="GO" id="GO:0005829">
    <property type="term" value="C:cytosol"/>
    <property type="evidence" value="ECO:0007669"/>
    <property type="project" value="TreeGrafter"/>
</dbReference>
<dbReference type="GO" id="GO:0004527">
    <property type="term" value="F:exonuclease activity"/>
    <property type="evidence" value="ECO:0007669"/>
    <property type="project" value="UniProtKB-KW"/>
</dbReference>
<name>A0A0G0H184_9BACT</name>
<dbReference type="InterPro" id="IPR050180">
    <property type="entry name" value="RNR_Ribonuclease"/>
</dbReference>
<accession>A0A0G0H184</accession>
<dbReference type="SUPFAM" id="SSF50249">
    <property type="entry name" value="Nucleic acid-binding proteins"/>
    <property type="match status" value="1"/>
</dbReference>
<feature type="region of interest" description="Disordered" evidence="4">
    <location>
        <begin position="230"/>
        <end position="255"/>
    </location>
</feature>
<dbReference type="Proteomes" id="UP000033876">
    <property type="component" value="Unassembled WGS sequence"/>
</dbReference>
<evidence type="ECO:0000313" key="7">
    <source>
        <dbReference type="Proteomes" id="UP000033876"/>
    </source>
</evidence>
<proteinExistence type="predicted"/>
<comment type="caution">
    <text evidence="6">The sequence shown here is derived from an EMBL/GenBank/DDBJ whole genome shotgun (WGS) entry which is preliminary data.</text>
</comment>
<dbReference type="InterPro" id="IPR012340">
    <property type="entry name" value="NA-bd_OB-fold"/>
</dbReference>
<protein>
    <submittedName>
        <fullName evidence="6">Ribonuclease R</fullName>
    </submittedName>
</protein>
<dbReference type="AlphaFoldDB" id="A0A0G0H184"/>
<dbReference type="PANTHER" id="PTHR23355">
    <property type="entry name" value="RIBONUCLEASE"/>
    <property type="match status" value="1"/>
</dbReference>
<dbReference type="EMBL" id="LBTF01000002">
    <property type="protein sequence ID" value="KKQ35957.1"/>
    <property type="molecule type" value="Genomic_DNA"/>
</dbReference>
<dbReference type="PANTHER" id="PTHR23355:SF9">
    <property type="entry name" value="DIS3-LIKE EXONUCLEASE 2"/>
    <property type="match status" value="1"/>
</dbReference>
<evidence type="ECO:0000256" key="2">
    <source>
        <dbReference type="ARBA" id="ARBA00022801"/>
    </source>
</evidence>
<feature type="domain" description="RNase II/RNase R cold shock" evidence="5">
    <location>
        <begin position="116"/>
        <end position="190"/>
    </location>
</feature>
<evidence type="ECO:0000256" key="4">
    <source>
        <dbReference type="SAM" id="MobiDB-lite"/>
    </source>
</evidence>
<organism evidence="6 7">
    <name type="scientific">Candidatus Nomurabacteria bacterium GW2011_GWB1_37_5</name>
    <dbReference type="NCBI Taxonomy" id="1618742"/>
    <lineage>
        <taxon>Bacteria</taxon>
        <taxon>Candidatus Nomuraibacteriota</taxon>
    </lineage>
</organism>
<dbReference type="Gene3D" id="2.40.50.140">
    <property type="entry name" value="Nucleic acid-binding proteins"/>
    <property type="match status" value="1"/>
</dbReference>
<evidence type="ECO:0000256" key="1">
    <source>
        <dbReference type="ARBA" id="ARBA00022722"/>
    </source>
</evidence>
<dbReference type="InterPro" id="IPR040476">
    <property type="entry name" value="CSD2"/>
</dbReference>
<evidence type="ECO:0000259" key="5">
    <source>
        <dbReference type="Pfam" id="PF17876"/>
    </source>
</evidence>
<keyword evidence="2" id="KW-0378">Hydrolase</keyword>
<sequence length="255" mass="28248">MKNNTKKEHKSTIKNEIEGVISISAKRVGYVRNKELKDSIEVDPAHLNTALQGDTVLVSINKKNQISSRSDLGTSRGPTSSRFDANEVQTGEVVKIIRRAKVGFSGHLEKEKDVNFFVPSDPKMYTDIIIPEKKLNHAKIGQKVFVKITDWNDPKKPPLGEVIQILGKPGDNNAEMIGIALEKGFAADFPDAVEKEAIKLKKEFEASLLEVKIRKTPGVGASLTPGVEENFRPRGDVEERDHGEGDLCRRQGLNL</sequence>
<dbReference type="GO" id="GO:0006402">
    <property type="term" value="P:mRNA catabolic process"/>
    <property type="evidence" value="ECO:0007669"/>
    <property type="project" value="TreeGrafter"/>
</dbReference>
<reference evidence="6 7" key="1">
    <citation type="journal article" date="2015" name="Nature">
        <title>rRNA introns, odd ribosomes, and small enigmatic genomes across a large radiation of phyla.</title>
        <authorList>
            <person name="Brown C.T."/>
            <person name="Hug L.A."/>
            <person name="Thomas B.C."/>
            <person name="Sharon I."/>
            <person name="Castelle C.J."/>
            <person name="Singh A."/>
            <person name="Wilkins M.J."/>
            <person name="Williams K.H."/>
            <person name="Banfield J.F."/>
        </authorList>
    </citation>
    <scope>NUCLEOTIDE SEQUENCE [LARGE SCALE GENOMIC DNA]</scope>
</reference>